<sequence length="366" mass="41232">MMQSVNRFFPLIRNLPSRQRETRASSLLAMLALLLAQAALADSRSKTDIVYMKNGDKITCEIKSLEKGQFTVKPDYTSSNIVLDWEKVDHVESKQTFVVTDPKGDVFTGRIERDKDTKDLTVIGDTTTRLPNLSVIQVEELGESFWKRMRGNIDLGLSFAKSNNQKNMSLQGGLSYQSREHYFSLDSNSQFTSQQQTSDTNETNIKTALYKQLHRSNWYYGGIANFLSSTAQQIDLRSTIGGGLAKRVIFTNRTNLNTVGGLALTVERDAPGTTSTARSQALDSSFAVQYSTFRFDSTTFNTAFWLYPSLTSPGRVRMTFNQDIYYKFLGDFYIRMSFYDNYDNQPVVGAPTNNLGGSTTVGWSFH</sequence>
<dbReference type="EMBL" id="SHKW01000001">
    <property type="protein sequence ID" value="RZU43050.1"/>
    <property type="molecule type" value="Genomic_DNA"/>
</dbReference>
<keyword evidence="3" id="KW-1185">Reference proteome</keyword>
<dbReference type="Pfam" id="PF04338">
    <property type="entry name" value="DUF481"/>
    <property type="match status" value="1"/>
</dbReference>
<protein>
    <submittedName>
        <fullName evidence="2">Uncharacterized protein DUF481</fullName>
    </submittedName>
</protein>
<accession>A0A4Q7YZ13</accession>
<name>A0A4Q7YZ13_9BACT</name>
<keyword evidence="1" id="KW-0732">Signal</keyword>
<reference evidence="2 3" key="1">
    <citation type="submission" date="2019-02" db="EMBL/GenBank/DDBJ databases">
        <title>Genomic Encyclopedia of Archaeal and Bacterial Type Strains, Phase II (KMG-II): from individual species to whole genera.</title>
        <authorList>
            <person name="Goeker M."/>
        </authorList>
    </citation>
    <scope>NUCLEOTIDE SEQUENCE [LARGE SCALE GENOMIC DNA]</scope>
    <source>
        <strain evidence="2 3">DSM 18101</strain>
    </source>
</reference>
<dbReference type="InterPro" id="IPR007433">
    <property type="entry name" value="DUF481"/>
</dbReference>
<evidence type="ECO:0000256" key="1">
    <source>
        <dbReference type="SAM" id="SignalP"/>
    </source>
</evidence>
<comment type="caution">
    <text evidence="2">The sequence shown here is derived from an EMBL/GenBank/DDBJ whole genome shotgun (WGS) entry which is preliminary data.</text>
</comment>
<dbReference type="AlphaFoldDB" id="A0A4Q7YZ13"/>
<dbReference type="Proteomes" id="UP000292958">
    <property type="component" value="Unassembled WGS sequence"/>
</dbReference>
<feature type="chain" id="PRO_5020916589" evidence="1">
    <location>
        <begin position="42"/>
        <end position="366"/>
    </location>
</feature>
<dbReference type="RefSeq" id="WP_165420193.1">
    <property type="nucleotide sequence ID" value="NZ_SHKW01000001.1"/>
</dbReference>
<evidence type="ECO:0000313" key="2">
    <source>
        <dbReference type="EMBL" id="RZU43050.1"/>
    </source>
</evidence>
<feature type="signal peptide" evidence="1">
    <location>
        <begin position="1"/>
        <end position="41"/>
    </location>
</feature>
<proteinExistence type="predicted"/>
<evidence type="ECO:0000313" key="3">
    <source>
        <dbReference type="Proteomes" id="UP000292958"/>
    </source>
</evidence>
<organism evidence="2 3">
    <name type="scientific">Edaphobacter modestus</name>
    <dbReference type="NCBI Taxonomy" id="388466"/>
    <lineage>
        <taxon>Bacteria</taxon>
        <taxon>Pseudomonadati</taxon>
        <taxon>Acidobacteriota</taxon>
        <taxon>Terriglobia</taxon>
        <taxon>Terriglobales</taxon>
        <taxon>Acidobacteriaceae</taxon>
        <taxon>Edaphobacter</taxon>
    </lineage>
</organism>
<gene>
    <name evidence="2" type="ORF">BDD14_4660</name>
</gene>